<dbReference type="AlphaFoldDB" id="A0A4R2JB57"/>
<comment type="caution">
    <text evidence="2">The sequence shown here is derived from an EMBL/GenBank/DDBJ whole genome shotgun (WGS) entry which is preliminary data.</text>
</comment>
<sequence length="324" mass="35273">MAGGTLRVHFTTDDLSRVRVASTMDHLWEVVLSLHMLCDNAHPVLFGQWRRDTLAAVRRTHAEPSLAMLATLAPAARYFPDFLTPENGGEAFDTGVDAVMATPVSELRGQLALLARTRPLPGWVSRLAAGEQTALARLEKALRDYHRLAIGPVERAIQRSLGRIGDKAGAAGWQDMLQPVLQWNHPVLAAPFLEDFDLHLNGRGLKLVPSFFCMGAPVKLYDDSLTPTLVCPIVHDPRWLGGGTGQPIEQLLGVSRARILEFVAANPATTNAVISTVLHISPPTVSYHLRILRESGLLATDRDANLVVHTSTRLGAALLNGRPL</sequence>
<dbReference type="InterPro" id="IPR036390">
    <property type="entry name" value="WH_DNA-bd_sf"/>
</dbReference>
<proteinExistence type="predicted"/>
<protein>
    <submittedName>
        <fullName evidence="2">Regulatory ArsR family protein</fullName>
    </submittedName>
</protein>
<dbReference type="SUPFAM" id="SSF46785">
    <property type="entry name" value="Winged helix' DNA-binding domain"/>
    <property type="match status" value="1"/>
</dbReference>
<evidence type="ECO:0000313" key="2">
    <source>
        <dbReference type="EMBL" id="TCO56703.1"/>
    </source>
</evidence>
<keyword evidence="3" id="KW-1185">Reference proteome</keyword>
<dbReference type="OrthoDB" id="3808065at2"/>
<accession>A0A4R2JB57</accession>
<dbReference type="EMBL" id="SLWS01000006">
    <property type="protein sequence ID" value="TCO56703.1"/>
    <property type="molecule type" value="Genomic_DNA"/>
</dbReference>
<dbReference type="SMART" id="SM00418">
    <property type="entry name" value="HTH_ARSR"/>
    <property type="match status" value="1"/>
</dbReference>
<dbReference type="Pfam" id="PF01022">
    <property type="entry name" value="HTH_5"/>
    <property type="match status" value="1"/>
</dbReference>
<dbReference type="RefSeq" id="WP_132120209.1">
    <property type="nucleotide sequence ID" value="NZ_SLWS01000006.1"/>
</dbReference>
<dbReference type="InterPro" id="IPR011991">
    <property type="entry name" value="ArsR-like_HTH"/>
</dbReference>
<feature type="domain" description="HTH arsR-type" evidence="1">
    <location>
        <begin position="250"/>
        <end position="320"/>
    </location>
</feature>
<evidence type="ECO:0000313" key="3">
    <source>
        <dbReference type="Proteomes" id="UP000295680"/>
    </source>
</evidence>
<dbReference type="GO" id="GO:0003700">
    <property type="term" value="F:DNA-binding transcription factor activity"/>
    <property type="evidence" value="ECO:0007669"/>
    <property type="project" value="InterPro"/>
</dbReference>
<reference evidence="2 3" key="1">
    <citation type="submission" date="2019-03" db="EMBL/GenBank/DDBJ databases">
        <title>Genomic Encyclopedia of Type Strains, Phase IV (KMG-IV): sequencing the most valuable type-strain genomes for metagenomic binning, comparative biology and taxonomic classification.</title>
        <authorList>
            <person name="Goeker M."/>
        </authorList>
    </citation>
    <scope>NUCLEOTIDE SEQUENCE [LARGE SCALE GENOMIC DNA]</scope>
    <source>
        <strain evidence="2 3">DSM 45934</strain>
    </source>
</reference>
<dbReference type="Proteomes" id="UP000295680">
    <property type="component" value="Unassembled WGS sequence"/>
</dbReference>
<dbReference type="InterPro" id="IPR036388">
    <property type="entry name" value="WH-like_DNA-bd_sf"/>
</dbReference>
<organism evidence="2 3">
    <name type="scientific">Actinocrispum wychmicini</name>
    <dbReference type="NCBI Taxonomy" id="1213861"/>
    <lineage>
        <taxon>Bacteria</taxon>
        <taxon>Bacillati</taxon>
        <taxon>Actinomycetota</taxon>
        <taxon>Actinomycetes</taxon>
        <taxon>Pseudonocardiales</taxon>
        <taxon>Pseudonocardiaceae</taxon>
        <taxon>Actinocrispum</taxon>
    </lineage>
</organism>
<dbReference type="CDD" id="cd00090">
    <property type="entry name" value="HTH_ARSR"/>
    <property type="match status" value="1"/>
</dbReference>
<dbReference type="InterPro" id="IPR001845">
    <property type="entry name" value="HTH_ArsR_DNA-bd_dom"/>
</dbReference>
<dbReference type="Gene3D" id="1.10.10.10">
    <property type="entry name" value="Winged helix-like DNA-binding domain superfamily/Winged helix DNA-binding domain"/>
    <property type="match status" value="1"/>
</dbReference>
<name>A0A4R2JB57_9PSEU</name>
<evidence type="ECO:0000259" key="1">
    <source>
        <dbReference type="SMART" id="SM00418"/>
    </source>
</evidence>
<gene>
    <name evidence="2" type="ORF">EV192_106177</name>
</gene>